<evidence type="ECO:0000313" key="2">
    <source>
        <dbReference type="EMBL" id="QGH62023.1"/>
    </source>
</evidence>
<dbReference type="Pfam" id="PF19180">
    <property type="entry name" value="DUF5862"/>
    <property type="match status" value="1"/>
</dbReference>
<proteinExistence type="predicted"/>
<reference evidence="2 3" key="1">
    <citation type="submission" date="2019-11" db="EMBL/GenBank/DDBJ databases">
        <title>The Phosphoenolpyruvate Phosphotransferase System Regulates Serratia proteamaculans 336X Biofilm Formation and Wheat Roots colonization.</title>
        <authorList>
            <person name="Liu F."/>
        </authorList>
    </citation>
    <scope>NUCLEOTIDE SEQUENCE [LARGE SCALE GENOMIC DNA]</scope>
    <source>
        <strain evidence="2 3">336X</strain>
    </source>
</reference>
<gene>
    <name evidence="2" type="ORF">GHV41_14835</name>
</gene>
<protein>
    <recommendedName>
        <fullName evidence="1">DUF5862 domain-containing protein</fullName>
    </recommendedName>
</protein>
<dbReference type="RefSeq" id="WP_153859055.1">
    <property type="nucleotide sequence ID" value="NZ_CP045913.1"/>
</dbReference>
<evidence type="ECO:0000259" key="1">
    <source>
        <dbReference type="Pfam" id="PF19180"/>
    </source>
</evidence>
<feature type="domain" description="DUF5862" evidence="1">
    <location>
        <begin position="26"/>
        <end position="93"/>
    </location>
</feature>
<organism evidence="2 3">
    <name type="scientific">Serratia proteamaculans</name>
    <dbReference type="NCBI Taxonomy" id="28151"/>
    <lineage>
        <taxon>Bacteria</taxon>
        <taxon>Pseudomonadati</taxon>
        <taxon>Pseudomonadota</taxon>
        <taxon>Gammaproteobacteria</taxon>
        <taxon>Enterobacterales</taxon>
        <taxon>Yersiniaceae</taxon>
        <taxon>Serratia</taxon>
    </lineage>
</organism>
<accession>A0A5Q2VF66</accession>
<sequence length="101" mass="9808">MRDLTSTEVEVVAGGWSPSISSSLEGAIYGAGDGLATGMAIGGTATKSNGLGLGVIAQAVGTVVGGVVGLAWGGIGGLILGKDEVTSLIHDYKENFGTGKG</sequence>
<name>A0A5Q2VF66_SERPR</name>
<dbReference type="InterPro" id="IPR043847">
    <property type="entry name" value="DUF5862"/>
</dbReference>
<dbReference type="Proteomes" id="UP000381260">
    <property type="component" value="Chromosome"/>
</dbReference>
<dbReference type="AlphaFoldDB" id="A0A5Q2VF66"/>
<dbReference type="EMBL" id="CP045913">
    <property type="protein sequence ID" value="QGH62023.1"/>
    <property type="molecule type" value="Genomic_DNA"/>
</dbReference>
<evidence type="ECO:0000313" key="3">
    <source>
        <dbReference type="Proteomes" id="UP000381260"/>
    </source>
</evidence>